<dbReference type="InterPro" id="IPR010921">
    <property type="entry name" value="Trp_repressor/repl_initiator"/>
</dbReference>
<gene>
    <name evidence="2" type="ORF">IPJ48_21395</name>
</gene>
<reference evidence="2" key="1">
    <citation type="submission" date="2020-10" db="EMBL/GenBank/DDBJ databases">
        <title>Connecting structure to function with the recovery of over 1000 high-quality activated sludge metagenome-assembled genomes encoding full-length rRNA genes using long-read sequencing.</title>
        <authorList>
            <person name="Singleton C.M."/>
            <person name="Petriglieri F."/>
            <person name="Kristensen J.M."/>
            <person name="Kirkegaard R.H."/>
            <person name="Michaelsen T.Y."/>
            <person name="Andersen M.H."/>
            <person name="Karst S.M."/>
            <person name="Dueholm M.S."/>
            <person name="Nielsen P.H."/>
            <person name="Albertsen M."/>
        </authorList>
    </citation>
    <scope>NUCLEOTIDE SEQUENCE</scope>
    <source>
        <strain evidence="2">EsbW_18-Q3-R4-48_MAXAC.044</strain>
    </source>
</reference>
<sequence>MPQMVMPLFPHGTTHINNLLAFSCEEGTVTYFNGSMPLFSHRETDVASFHMIIAQFYLNGHVKQADLCRAFGVTAISVKRAVKLHREQGVKGFFVPRKGRGPAVLTPSVMTQAQGLLDGGAASEAVADQLGIKRDTLGKAVRAGRLHVAKKKTVPPSPKKTLGTAQERSSARQ</sequence>
<dbReference type="GO" id="GO:0043565">
    <property type="term" value="F:sequence-specific DNA binding"/>
    <property type="evidence" value="ECO:0007669"/>
    <property type="project" value="InterPro"/>
</dbReference>
<dbReference type="SUPFAM" id="SSF48295">
    <property type="entry name" value="TrpR-like"/>
    <property type="match status" value="1"/>
</dbReference>
<feature type="region of interest" description="Disordered" evidence="1">
    <location>
        <begin position="149"/>
        <end position="173"/>
    </location>
</feature>
<accession>A0A9D7FHV3</accession>
<name>A0A9D7FHV3_9RHOO</name>
<organism evidence="2 3">
    <name type="scientific">Candidatus Propionivibrio dominans</name>
    <dbReference type="NCBI Taxonomy" id="2954373"/>
    <lineage>
        <taxon>Bacteria</taxon>
        <taxon>Pseudomonadati</taxon>
        <taxon>Pseudomonadota</taxon>
        <taxon>Betaproteobacteria</taxon>
        <taxon>Rhodocyclales</taxon>
        <taxon>Rhodocyclaceae</taxon>
        <taxon>Propionivibrio</taxon>
    </lineage>
</organism>
<feature type="compositionally biased region" description="Polar residues" evidence="1">
    <location>
        <begin position="163"/>
        <end position="173"/>
    </location>
</feature>
<proteinExistence type="predicted"/>
<evidence type="ECO:0000313" key="2">
    <source>
        <dbReference type="EMBL" id="MBK7425430.1"/>
    </source>
</evidence>
<evidence type="ECO:0000313" key="3">
    <source>
        <dbReference type="Proteomes" id="UP000886602"/>
    </source>
</evidence>
<evidence type="ECO:0000256" key="1">
    <source>
        <dbReference type="SAM" id="MobiDB-lite"/>
    </source>
</evidence>
<comment type="caution">
    <text evidence="2">The sequence shown here is derived from an EMBL/GenBank/DDBJ whole genome shotgun (WGS) entry which is preliminary data.</text>
</comment>
<dbReference type="AlphaFoldDB" id="A0A9D7FHV3"/>
<protein>
    <submittedName>
        <fullName evidence="2">Helix-turn-helix domain-containing protein</fullName>
    </submittedName>
</protein>
<dbReference type="Proteomes" id="UP000886602">
    <property type="component" value="Unassembled WGS sequence"/>
</dbReference>
<dbReference type="EMBL" id="JADJNC010000067">
    <property type="protein sequence ID" value="MBK7425430.1"/>
    <property type="molecule type" value="Genomic_DNA"/>
</dbReference>